<dbReference type="InterPro" id="IPR001853">
    <property type="entry name" value="DSBA-like_thioredoxin_dom"/>
</dbReference>
<comment type="caution">
    <text evidence="2">The sequence shown here is derived from an EMBL/GenBank/DDBJ whole genome shotgun (WGS) entry which is preliminary data.</text>
</comment>
<dbReference type="EMBL" id="JAANES010000001">
    <property type="protein sequence ID" value="MBS3017416.1"/>
    <property type="molecule type" value="Genomic_DNA"/>
</dbReference>
<dbReference type="InterPro" id="IPR036249">
    <property type="entry name" value="Thioredoxin-like_sf"/>
</dbReference>
<dbReference type="CDD" id="cd03025">
    <property type="entry name" value="DsbA_FrnE_like"/>
    <property type="match status" value="1"/>
</dbReference>
<name>A0ABS5LLQ6_9BURK</name>
<accession>A0ABS5LLQ6</accession>
<keyword evidence="3" id="KW-1185">Reference proteome</keyword>
<evidence type="ECO:0000313" key="3">
    <source>
        <dbReference type="Proteomes" id="UP001647436"/>
    </source>
</evidence>
<reference evidence="2 3" key="1">
    <citation type="submission" date="2020-03" db="EMBL/GenBank/DDBJ databases">
        <title>The role of nitrogen metabolism on polyethylene biodegradation.</title>
        <authorList>
            <person name="Peixoto J."/>
            <person name="Vizzotto C.S."/>
            <person name="Ramos A."/>
            <person name="Alves G."/>
            <person name="Steindorff A."/>
            <person name="Kruger R."/>
        </authorList>
    </citation>
    <scope>NUCLEOTIDE SEQUENCE [LARGE SCALE GENOMIC DNA]</scope>
    <source>
        <strain evidence="2 3">PE63</strain>
    </source>
</reference>
<dbReference type="SUPFAM" id="SSF52833">
    <property type="entry name" value="Thioredoxin-like"/>
    <property type="match status" value="1"/>
</dbReference>
<gene>
    <name evidence="2" type="ORF">DJFAAGMI_00121</name>
</gene>
<sequence length="212" mass="22823">MTKTLHYVFDPLCGWCYGAATAVAALGKAPEVELRLLPSGLFAGSGARPMDDDFAAYAWSNDQRIERLTGQRFSEIYRSQVLSDRQQRFDSGPATLALSAVSLTAPERESEALEAIQHARYVNGEDITRLEPLAAVLQAQGLEQAAACLLRSDGELLAANRARIAAAQALLGQFGARGVPCFILETHGQRQLLNSSAAYANPQAFAEQIAKA</sequence>
<evidence type="ECO:0000259" key="1">
    <source>
        <dbReference type="Pfam" id="PF01323"/>
    </source>
</evidence>
<proteinExistence type="predicted"/>
<dbReference type="RefSeq" id="WP_211455556.1">
    <property type="nucleotide sequence ID" value="NZ_JAANES010000001.1"/>
</dbReference>
<feature type="domain" description="DSBA-like thioredoxin" evidence="1">
    <location>
        <begin position="5"/>
        <end position="186"/>
    </location>
</feature>
<protein>
    <recommendedName>
        <fullName evidence="1">DSBA-like thioredoxin domain-containing protein</fullName>
    </recommendedName>
</protein>
<dbReference type="Gene3D" id="3.40.30.10">
    <property type="entry name" value="Glutaredoxin"/>
    <property type="match status" value="1"/>
</dbReference>
<evidence type="ECO:0000313" key="2">
    <source>
        <dbReference type="EMBL" id="MBS3017416.1"/>
    </source>
</evidence>
<organism evidence="2 3">
    <name type="scientific">Comamonas brasiliensis</name>
    <dbReference type="NCBI Taxonomy" id="1812482"/>
    <lineage>
        <taxon>Bacteria</taxon>
        <taxon>Pseudomonadati</taxon>
        <taxon>Pseudomonadota</taxon>
        <taxon>Betaproteobacteria</taxon>
        <taxon>Burkholderiales</taxon>
        <taxon>Comamonadaceae</taxon>
        <taxon>Comamonas</taxon>
    </lineage>
</organism>
<dbReference type="Proteomes" id="UP001647436">
    <property type="component" value="Unassembled WGS sequence"/>
</dbReference>
<dbReference type="Pfam" id="PF01323">
    <property type="entry name" value="DSBA"/>
    <property type="match status" value="1"/>
</dbReference>